<organism evidence="3 4">
    <name type="scientific">Caulobacter endophyticus</name>
    <dbReference type="NCBI Taxonomy" id="2172652"/>
    <lineage>
        <taxon>Bacteria</taxon>
        <taxon>Pseudomonadati</taxon>
        <taxon>Pseudomonadota</taxon>
        <taxon>Alphaproteobacteria</taxon>
        <taxon>Caulobacterales</taxon>
        <taxon>Caulobacteraceae</taxon>
        <taxon>Caulobacter</taxon>
    </lineage>
</organism>
<dbReference type="Pfam" id="PF04264">
    <property type="entry name" value="YceI"/>
    <property type="match status" value="1"/>
</dbReference>
<dbReference type="Proteomes" id="UP000245073">
    <property type="component" value="Unassembled WGS sequence"/>
</dbReference>
<name>A0A2T9JEN5_9CAUL</name>
<dbReference type="SUPFAM" id="SSF101874">
    <property type="entry name" value="YceI-like"/>
    <property type="match status" value="1"/>
</dbReference>
<dbReference type="InterPro" id="IPR036761">
    <property type="entry name" value="TTHA0802/YceI-like_sf"/>
</dbReference>
<protein>
    <submittedName>
        <fullName evidence="3">Polyisoprenoid-binding protein</fullName>
    </submittedName>
</protein>
<evidence type="ECO:0000256" key="1">
    <source>
        <dbReference type="SAM" id="SignalP"/>
    </source>
</evidence>
<accession>A0A2T9JEN5</accession>
<reference evidence="3 4" key="1">
    <citation type="submission" date="2018-04" db="EMBL/GenBank/DDBJ databases">
        <title>The genome sequence of Caulobacter sp. 744.</title>
        <authorList>
            <person name="Gao J."/>
            <person name="Sun J."/>
        </authorList>
    </citation>
    <scope>NUCLEOTIDE SEQUENCE [LARGE SCALE GENOMIC DNA]</scope>
    <source>
        <strain evidence="3 4">774</strain>
    </source>
</reference>
<evidence type="ECO:0000313" key="4">
    <source>
        <dbReference type="Proteomes" id="UP000245073"/>
    </source>
</evidence>
<keyword evidence="1" id="KW-0732">Signal</keyword>
<evidence type="ECO:0000259" key="2">
    <source>
        <dbReference type="SMART" id="SM00867"/>
    </source>
</evidence>
<dbReference type="PANTHER" id="PTHR34406">
    <property type="entry name" value="PROTEIN YCEI"/>
    <property type="match status" value="1"/>
</dbReference>
<dbReference type="OrthoDB" id="9811006at2"/>
<dbReference type="EMBL" id="QDKQ01000077">
    <property type="protein sequence ID" value="PVM82138.1"/>
    <property type="molecule type" value="Genomic_DNA"/>
</dbReference>
<dbReference type="AlphaFoldDB" id="A0A2T9JEN5"/>
<feature type="domain" description="Lipid/polyisoprenoid-binding YceI-like" evidence="2">
    <location>
        <begin position="35"/>
        <end position="199"/>
    </location>
</feature>
<evidence type="ECO:0000313" key="3">
    <source>
        <dbReference type="EMBL" id="PVM82138.1"/>
    </source>
</evidence>
<feature type="chain" id="PRO_5015656973" evidence="1">
    <location>
        <begin position="21"/>
        <end position="202"/>
    </location>
</feature>
<feature type="signal peptide" evidence="1">
    <location>
        <begin position="1"/>
        <end position="20"/>
    </location>
</feature>
<keyword evidence="4" id="KW-1185">Reference proteome</keyword>
<dbReference type="Gene3D" id="2.40.128.110">
    <property type="entry name" value="Lipid/polyisoprenoid-binding, YceI-like"/>
    <property type="match status" value="1"/>
</dbReference>
<dbReference type="RefSeq" id="WP_109455315.1">
    <property type="nucleotide sequence ID" value="NZ_QDKQ01000077.1"/>
</dbReference>
<comment type="caution">
    <text evidence="3">The sequence shown here is derived from an EMBL/GenBank/DDBJ whole genome shotgun (WGS) entry which is preliminary data.</text>
</comment>
<dbReference type="SMART" id="SM00867">
    <property type="entry name" value="YceI"/>
    <property type="match status" value="1"/>
</dbReference>
<dbReference type="PANTHER" id="PTHR34406:SF1">
    <property type="entry name" value="PROTEIN YCEI"/>
    <property type="match status" value="1"/>
</dbReference>
<proteinExistence type="predicted"/>
<sequence length="202" mass="21159">MKILIASTALALTLATGAIAAGGLNTDPSAVTPGAYVVEPSHTRVQFAVSHIGFTQFFGDFTGAAGSLTLDPKTLVASKVDITLPVSSVSTTNTKLDEELKSADWLDAGAYPTIRFVSTKIVRTAPDKATITGDLTLHGVTKPVTLQAKFNGSGVNPLDKAYTVGFDATATFKRSEFGVKTYLPMIGDETSVRISAAFEKAK</sequence>
<gene>
    <name evidence="3" type="ORF">DDF67_24325</name>
</gene>
<dbReference type="InterPro" id="IPR007372">
    <property type="entry name" value="Lipid/polyisoprenoid-bd_YceI"/>
</dbReference>